<keyword evidence="4" id="KW-0677">Repeat</keyword>
<evidence type="ECO:0000256" key="3">
    <source>
        <dbReference type="ARBA" id="ARBA00022574"/>
    </source>
</evidence>
<keyword evidence="9" id="KW-1185">Reference proteome</keyword>
<dbReference type="PANTHER" id="PTHR19879:SF7">
    <property type="entry name" value="PROTEASOMAL ATPASE-ASSOCIATED FACTOR 1"/>
    <property type="match status" value="1"/>
</dbReference>
<organism evidence="8 9">
    <name type="scientific">Macrostomum lignano</name>
    <dbReference type="NCBI Taxonomy" id="282301"/>
    <lineage>
        <taxon>Eukaryota</taxon>
        <taxon>Metazoa</taxon>
        <taxon>Spiralia</taxon>
        <taxon>Lophotrochozoa</taxon>
        <taxon>Platyhelminthes</taxon>
        <taxon>Rhabditophora</taxon>
        <taxon>Macrostomorpha</taxon>
        <taxon>Macrostomida</taxon>
        <taxon>Macrostomidae</taxon>
        <taxon>Macrostomum</taxon>
    </lineage>
</organism>
<evidence type="ECO:0000256" key="6">
    <source>
        <dbReference type="PROSITE-ProRule" id="PRU00221"/>
    </source>
</evidence>
<feature type="non-terminal residue" evidence="8">
    <location>
        <position position="1"/>
    </location>
</feature>
<reference evidence="8 9" key="1">
    <citation type="submission" date="2017-06" db="EMBL/GenBank/DDBJ databases">
        <title>A platform for efficient transgenesis in Macrostomum lignano, a flatworm model organism for stem cell research.</title>
        <authorList>
            <person name="Berezikov E."/>
        </authorList>
    </citation>
    <scope>NUCLEOTIDE SEQUENCE [LARGE SCALE GENOMIC DNA]</scope>
    <source>
        <strain evidence="8">DV1</strain>
        <tissue evidence="8">Whole organism</tissue>
    </source>
</reference>
<evidence type="ECO:0000313" key="9">
    <source>
        <dbReference type="Proteomes" id="UP000215902"/>
    </source>
</evidence>
<evidence type="ECO:0000256" key="4">
    <source>
        <dbReference type="ARBA" id="ARBA00022737"/>
    </source>
</evidence>
<gene>
    <name evidence="8" type="ORF">BOX15_Mlig010899g2</name>
</gene>
<dbReference type="InterPro" id="IPR036322">
    <property type="entry name" value="WD40_repeat_dom_sf"/>
</dbReference>
<evidence type="ECO:0000256" key="1">
    <source>
        <dbReference type="ARBA" id="ARBA00004123"/>
    </source>
</evidence>
<dbReference type="SUPFAM" id="SSF160897">
    <property type="entry name" value="Taf5 N-terminal domain-like"/>
    <property type="match status" value="1"/>
</dbReference>
<dbReference type="GO" id="GO:0006367">
    <property type="term" value="P:transcription initiation at RNA polymerase II promoter"/>
    <property type="evidence" value="ECO:0007669"/>
    <property type="project" value="TreeGrafter"/>
</dbReference>
<dbReference type="InterPro" id="IPR037264">
    <property type="entry name" value="TFIID_NTD2_sf"/>
</dbReference>
<accession>A0A267FB32</accession>
<dbReference type="STRING" id="282301.A0A267FB32"/>
<comment type="subcellular location">
    <subcellularLocation>
        <location evidence="1">Nucleus</location>
    </subcellularLocation>
</comment>
<dbReference type="InterPro" id="IPR001680">
    <property type="entry name" value="WD40_rpt"/>
</dbReference>
<dbReference type="SMART" id="SM00320">
    <property type="entry name" value="WD40"/>
    <property type="match status" value="6"/>
</dbReference>
<dbReference type="EMBL" id="NIVC01001194">
    <property type="protein sequence ID" value="PAA70966.1"/>
    <property type="molecule type" value="Genomic_DNA"/>
</dbReference>
<feature type="compositionally biased region" description="Polar residues" evidence="7">
    <location>
        <begin position="56"/>
        <end position="68"/>
    </location>
</feature>
<comment type="similarity">
    <text evidence="2">Belongs to the WD repeat TAF5 family.</text>
</comment>
<feature type="compositionally biased region" description="Low complexity" evidence="7">
    <location>
        <begin position="29"/>
        <end position="55"/>
    </location>
</feature>
<dbReference type="PROSITE" id="PS50294">
    <property type="entry name" value="WD_REPEATS_REGION"/>
    <property type="match status" value="1"/>
</dbReference>
<evidence type="ECO:0000256" key="5">
    <source>
        <dbReference type="ARBA" id="ARBA00023242"/>
    </source>
</evidence>
<dbReference type="Proteomes" id="UP000215902">
    <property type="component" value="Unassembled WGS sequence"/>
</dbReference>
<dbReference type="InterPro" id="IPR019775">
    <property type="entry name" value="WD40_repeat_CS"/>
</dbReference>
<dbReference type="Gene3D" id="2.130.10.10">
    <property type="entry name" value="YVTN repeat-like/Quinoprotein amine dehydrogenase"/>
    <property type="match status" value="3"/>
</dbReference>
<sequence>SSSAASWPVAALLDWTSGNRVSHEGAFAGASAGAPVANKAAKSRNRLSGSSGRNRQPNASGATSGDVSQQQQQQAAAGGVPVSHSAAALAAAALAASYRSAGTVQQVLRAEQLSPLELAMEYQRLYSALTQHFSNPAKLWDVAYPLFLHAYYELHNSDLTAATAFLESHLATVNRQPLQHHAARQLGALREWVRTCGRTELHQLCQPPASAVAPIGVTPDEEAELSRAFEAAESLELAWRAFRLVRPADVKLEHSSATAPPVPSAAISSNATSTAAAAAAASAATAKARRIDAELRDLPDLANLLAAASSVSASASASNNSTTTLSSTTTSSAVLPTVWRASLQHVAGAGLTCCSSAVLQQHLLVASGYDDCSIRVHQCRLDSTSSSLSTFASWRLRGHSGCPHAVAFASGAEQPGRFLVSAGDDAKVLLWRLPGFNEGDPVVKDADSRLRLKRRKRRFIKRCSKVSASIDKSDEELLVDPEEHVTEHAVWPLVSYLGHDSPVWCCDTHPYNASMFATGGQDRTAVLWCTDRQTPLRQFIGHVTDVDLVGFHPSGSLMYTAGLDSTVRLWDLNSGRCVRLLCNRDWRGCVNCVAVSPSDGRLLAVAGEDRHVRVFDLAAGTVQPLWDIRWHRDTVACLAWSPCGTSLASLDLQRRLLLWPAVASPAPQTEPLQTANGAQSCSGKAAGPFGDIQLADLNRPLQLLWPASLPQTLSQPHHQPSLLAVGSALESDDNAVFDELCPSSAGTCLDDAGPAFDFESDDAAAEDLDDAESDCYDIGSSDRRWLDANSAAVEEELTDEDGCEDFDEDAHFDGAEDGCGDLEYFPAM</sequence>
<feature type="repeat" description="WD" evidence="6">
    <location>
        <begin position="539"/>
        <end position="580"/>
    </location>
</feature>
<dbReference type="PROSITE" id="PS50082">
    <property type="entry name" value="WD_REPEATS_2"/>
    <property type="match status" value="2"/>
</dbReference>
<dbReference type="InterPro" id="IPR015943">
    <property type="entry name" value="WD40/YVTN_repeat-like_dom_sf"/>
</dbReference>
<feature type="repeat" description="WD" evidence="6">
    <location>
        <begin position="496"/>
        <end position="528"/>
    </location>
</feature>
<dbReference type="PANTHER" id="PTHR19879">
    <property type="entry name" value="TRANSCRIPTION INITIATION FACTOR TFIID"/>
    <property type="match status" value="1"/>
</dbReference>
<comment type="caution">
    <text evidence="8">The sequence shown here is derived from an EMBL/GenBank/DDBJ whole genome shotgun (WGS) entry which is preliminary data.</text>
</comment>
<proteinExistence type="inferred from homology"/>
<evidence type="ECO:0000256" key="2">
    <source>
        <dbReference type="ARBA" id="ARBA00009435"/>
    </source>
</evidence>
<dbReference type="AlphaFoldDB" id="A0A267FB32"/>
<dbReference type="OrthoDB" id="10266330at2759"/>
<dbReference type="GO" id="GO:0005669">
    <property type="term" value="C:transcription factor TFIID complex"/>
    <property type="evidence" value="ECO:0007669"/>
    <property type="project" value="TreeGrafter"/>
</dbReference>
<keyword evidence="5" id="KW-0539">Nucleus</keyword>
<dbReference type="SUPFAM" id="SSF50978">
    <property type="entry name" value="WD40 repeat-like"/>
    <property type="match status" value="1"/>
</dbReference>
<dbReference type="PROSITE" id="PS00678">
    <property type="entry name" value="WD_REPEATS_1"/>
    <property type="match status" value="1"/>
</dbReference>
<dbReference type="GO" id="GO:0016251">
    <property type="term" value="F:RNA polymerase II general transcription initiation factor activity"/>
    <property type="evidence" value="ECO:0007669"/>
    <property type="project" value="TreeGrafter"/>
</dbReference>
<name>A0A267FB32_9PLAT</name>
<feature type="region of interest" description="Disordered" evidence="7">
    <location>
        <begin position="29"/>
        <end position="79"/>
    </location>
</feature>
<dbReference type="Pfam" id="PF00400">
    <property type="entry name" value="WD40"/>
    <property type="match status" value="4"/>
</dbReference>
<protein>
    <submittedName>
        <fullName evidence="8">Uncharacterized protein</fullName>
    </submittedName>
</protein>
<evidence type="ECO:0000256" key="7">
    <source>
        <dbReference type="SAM" id="MobiDB-lite"/>
    </source>
</evidence>
<evidence type="ECO:0000313" key="8">
    <source>
        <dbReference type="EMBL" id="PAA70966.1"/>
    </source>
</evidence>
<keyword evidence="3 6" id="KW-0853">WD repeat</keyword>